<dbReference type="SUPFAM" id="SSF54001">
    <property type="entry name" value="Cysteine proteinases"/>
    <property type="match status" value="1"/>
</dbReference>
<dbReference type="EMBL" id="NNAY01005608">
    <property type="protein sequence ID" value="OXU16611.1"/>
    <property type="molecule type" value="Genomic_DNA"/>
</dbReference>
<accession>A0A232EE23</accession>
<dbReference type="AlphaFoldDB" id="A0A232EE23"/>
<proteinExistence type="predicted"/>
<dbReference type="Proteomes" id="UP000215335">
    <property type="component" value="Unassembled WGS sequence"/>
</dbReference>
<protein>
    <recommendedName>
        <fullName evidence="3">Ubiquitin-like protease family profile domain-containing protein</fullName>
    </recommendedName>
</protein>
<evidence type="ECO:0008006" key="3">
    <source>
        <dbReference type="Google" id="ProtNLM"/>
    </source>
</evidence>
<evidence type="ECO:0000313" key="2">
    <source>
        <dbReference type="Proteomes" id="UP000215335"/>
    </source>
</evidence>
<evidence type="ECO:0000313" key="1">
    <source>
        <dbReference type="EMBL" id="OXU16611.1"/>
    </source>
</evidence>
<gene>
    <name evidence="1" type="ORF">TSAR_016060</name>
</gene>
<dbReference type="PANTHER" id="PTHR34718">
    <property type="entry name" value="PHD-TYPE DOMAIN-CONTAINING PROTEIN"/>
    <property type="match status" value="1"/>
</dbReference>
<keyword evidence="2" id="KW-1185">Reference proteome</keyword>
<dbReference type="InterPro" id="IPR038765">
    <property type="entry name" value="Papain-like_cys_pep_sf"/>
</dbReference>
<comment type="caution">
    <text evidence="1">The sequence shown here is derived from an EMBL/GenBank/DDBJ whole genome shotgun (WGS) entry which is preliminary data.</text>
</comment>
<reference evidence="1 2" key="1">
    <citation type="journal article" date="2017" name="Curr. Biol.">
        <title>The Evolution of Venom by Co-option of Single-Copy Genes.</title>
        <authorList>
            <person name="Martinson E.O."/>
            <person name="Mrinalini"/>
            <person name="Kelkar Y.D."/>
            <person name="Chang C.H."/>
            <person name="Werren J.H."/>
        </authorList>
    </citation>
    <scope>NUCLEOTIDE SEQUENCE [LARGE SCALE GENOMIC DNA]</scope>
    <source>
        <strain evidence="1 2">Alberta</strain>
        <tissue evidence="1">Whole body</tissue>
    </source>
</reference>
<sequence>MLTESENLIVRGINEYSGSLSMLLDTRIFKFNQIIESKTPFSMQSSLLIQKPHKIRPVPIDYEYIQILFSGNNKHGHWIYIWYHFRFLTNDCIIYINRLFPYNKNIKISFEDVEFQQTHYDCGIFSIAFSTSIIFNICPCGLQFDINKMRKHLSEMYYTRSLQMFPLSNNSYENITLTSIPLIRNVLHFNNFQVLNLNFQDIDFEDLE</sequence>
<dbReference type="PANTHER" id="PTHR34718:SF2">
    <property type="entry name" value="PHD-TYPE DOMAIN-CONTAINING PROTEIN"/>
    <property type="match status" value="1"/>
</dbReference>
<name>A0A232EE23_9HYME</name>
<organism evidence="1 2">
    <name type="scientific">Trichomalopsis sarcophagae</name>
    <dbReference type="NCBI Taxonomy" id="543379"/>
    <lineage>
        <taxon>Eukaryota</taxon>
        <taxon>Metazoa</taxon>
        <taxon>Ecdysozoa</taxon>
        <taxon>Arthropoda</taxon>
        <taxon>Hexapoda</taxon>
        <taxon>Insecta</taxon>
        <taxon>Pterygota</taxon>
        <taxon>Neoptera</taxon>
        <taxon>Endopterygota</taxon>
        <taxon>Hymenoptera</taxon>
        <taxon>Apocrita</taxon>
        <taxon>Proctotrupomorpha</taxon>
        <taxon>Chalcidoidea</taxon>
        <taxon>Pteromalidae</taxon>
        <taxon>Pteromalinae</taxon>
        <taxon>Trichomalopsis</taxon>
    </lineage>
</organism>